<dbReference type="PANTHER" id="PTHR21113">
    <property type="entry name" value="AGAP001705-PA"/>
    <property type="match status" value="1"/>
</dbReference>
<dbReference type="InterPro" id="IPR004302">
    <property type="entry name" value="Cellulose/chitin-bd_N"/>
</dbReference>
<dbReference type="AlphaFoldDB" id="A0A4C1T374"/>
<evidence type="ECO:0000259" key="1">
    <source>
        <dbReference type="Pfam" id="PF03067"/>
    </source>
</evidence>
<keyword evidence="3" id="KW-1185">Reference proteome</keyword>
<dbReference type="OrthoDB" id="64893at2759"/>
<comment type="caution">
    <text evidence="2">The sequence shown here is derived from an EMBL/GenBank/DDBJ whole genome shotgun (WGS) entry which is preliminary data.</text>
</comment>
<dbReference type="Pfam" id="PF03067">
    <property type="entry name" value="LPMO_10"/>
    <property type="match status" value="1"/>
</dbReference>
<evidence type="ECO:0000313" key="2">
    <source>
        <dbReference type="EMBL" id="GBP08963.1"/>
    </source>
</evidence>
<sequence>MLSIVVVCAHAHGRVLAPVGRASAWRLGFPSEPNYDDDGLNCGGFSHQWDVNGGKRSLTQIVSHINPTTLELVNPVISSGKGWTSIMKGQPKCGICGDAFDLAEPRPHELGGRYGQGFIVEHYKAGSVFEATIELSAYHRGYWEFKICPDPQDNGQECFDNYVLELEEGGTKYYPVGSATYVLNYRLPVGLECEHCVLQWRYTAGNNWGICEDGTQGLA</sequence>
<evidence type="ECO:0000313" key="3">
    <source>
        <dbReference type="Proteomes" id="UP000299102"/>
    </source>
</evidence>
<organism evidence="2 3">
    <name type="scientific">Eumeta variegata</name>
    <name type="common">Bagworm moth</name>
    <name type="synonym">Eumeta japonica</name>
    <dbReference type="NCBI Taxonomy" id="151549"/>
    <lineage>
        <taxon>Eukaryota</taxon>
        <taxon>Metazoa</taxon>
        <taxon>Ecdysozoa</taxon>
        <taxon>Arthropoda</taxon>
        <taxon>Hexapoda</taxon>
        <taxon>Insecta</taxon>
        <taxon>Pterygota</taxon>
        <taxon>Neoptera</taxon>
        <taxon>Endopterygota</taxon>
        <taxon>Lepidoptera</taxon>
        <taxon>Glossata</taxon>
        <taxon>Ditrysia</taxon>
        <taxon>Tineoidea</taxon>
        <taxon>Psychidae</taxon>
        <taxon>Oiketicinae</taxon>
        <taxon>Eumeta</taxon>
    </lineage>
</organism>
<gene>
    <name evidence="2" type="ORF">EVAR_78326_1</name>
</gene>
<dbReference type="Proteomes" id="UP000299102">
    <property type="component" value="Unassembled WGS sequence"/>
</dbReference>
<dbReference type="STRING" id="151549.A0A4C1T374"/>
<dbReference type="EMBL" id="BGZK01000033">
    <property type="protein sequence ID" value="GBP08963.1"/>
    <property type="molecule type" value="Genomic_DNA"/>
</dbReference>
<proteinExistence type="predicted"/>
<accession>A0A4C1T374</accession>
<name>A0A4C1T374_EUMVA</name>
<feature type="domain" description="Chitin-binding type-4" evidence="1">
    <location>
        <begin position="12"/>
        <end position="203"/>
    </location>
</feature>
<dbReference type="PANTHER" id="PTHR21113:SF4">
    <property type="entry name" value="CHITIN-BINDING TYPE-4 DOMAIN-CONTAINING PROTEIN"/>
    <property type="match status" value="1"/>
</dbReference>
<reference evidence="2 3" key="1">
    <citation type="journal article" date="2019" name="Commun. Biol.">
        <title>The bagworm genome reveals a unique fibroin gene that provides high tensile strength.</title>
        <authorList>
            <person name="Kono N."/>
            <person name="Nakamura H."/>
            <person name="Ohtoshi R."/>
            <person name="Tomita M."/>
            <person name="Numata K."/>
            <person name="Arakawa K."/>
        </authorList>
    </citation>
    <scope>NUCLEOTIDE SEQUENCE [LARGE SCALE GENOMIC DNA]</scope>
</reference>
<protein>
    <recommendedName>
        <fullName evidence="1">Chitin-binding type-4 domain-containing protein</fullName>
    </recommendedName>
</protein>